<sequence length="124" mass="14346">MVVLIPYAVYVIVSMFIVIPKAKNWFMRHKWHQWASLLDADQDGIISSDDMKKTNATLEQLRLAIGDRRTALNADAQTKWWDDHIFKRGADKHISVEDYVAYLEGIYNPADMGNKMRPVITGFF</sequence>
<feature type="transmembrane region" description="Helical" evidence="2">
    <location>
        <begin position="6"/>
        <end position="22"/>
    </location>
</feature>
<evidence type="ECO:0000256" key="1">
    <source>
        <dbReference type="ARBA" id="ARBA00022837"/>
    </source>
</evidence>
<protein>
    <recommendedName>
        <fullName evidence="5">EF-hand domain-containing protein</fullName>
    </recommendedName>
</protein>
<keyword evidence="2" id="KW-0812">Transmembrane</keyword>
<keyword evidence="1" id="KW-0106">Calcium</keyword>
<reference evidence="3" key="1">
    <citation type="submission" date="2018-11" db="EMBL/GenBank/DDBJ databases">
        <authorList>
            <person name="Alioto T."/>
            <person name="Alioto T."/>
        </authorList>
    </citation>
    <scope>NUCLEOTIDE SEQUENCE</scope>
</reference>
<comment type="caution">
    <text evidence="3">The sequence shown here is derived from an EMBL/GenBank/DDBJ whole genome shotgun (WGS) entry which is preliminary data.</text>
</comment>
<dbReference type="InterPro" id="IPR018247">
    <property type="entry name" value="EF_Hand_1_Ca_BS"/>
</dbReference>
<dbReference type="EMBL" id="UYJE01004567">
    <property type="protein sequence ID" value="VDI29207.1"/>
    <property type="molecule type" value="Genomic_DNA"/>
</dbReference>
<keyword evidence="2" id="KW-0472">Membrane</keyword>
<proteinExistence type="predicted"/>
<dbReference type="Gene3D" id="1.10.238.10">
    <property type="entry name" value="EF-hand"/>
    <property type="match status" value="1"/>
</dbReference>
<name>A0A8B6E3U4_MYTGA</name>
<dbReference type="Proteomes" id="UP000596742">
    <property type="component" value="Unassembled WGS sequence"/>
</dbReference>
<organism evidence="3 4">
    <name type="scientific">Mytilus galloprovincialis</name>
    <name type="common">Mediterranean mussel</name>
    <dbReference type="NCBI Taxonomy" id="29158"/>
    <lineage>
        <taxon>Eukaryota</taxon>
        <taxon>Metazoa</taxon>
        <taxon>Spiralia</taxon>
        <taxon>Lophotrochozoa</taxon>
        <taxon>Mollusca</taxon>
        <taxon>Bivalvia</taxon>
        <taxon>Autobranchia</taxon>
        <taxon>Pteriomorphia</taxon>
        <taxon>Mytilida</taxon>
        <taxon>Mytiloidea</taxon>
        <taxon>Mytilidae</taxon>
        <taxon>Mytilinae</taxon>
        <taxon>Mytilus</taxon>
    </lineage>
</organism>
<keyword evidence="4" id="KW-1185">Reference proteome</keyword>
<evidence type="ECO:0008006" key="5">
    <source>
        <dbReference type="Google" id="ProtNLM"/>
    </source>
</evidence>
<gene>
    <name evidence="3" type="ORF">MGAL_10B065209</name>
</gene>
<dbReference type="PROSITE" id="PS00018">
    <property type="entry name" value="EF_HAND_1"/>
    <property type="match status" value="1"/>
</dbReference>
<evidence type="ECO:0000256" key="2">
    <source>
        <dbReference type="SAM" id="Phobius"/>
    </source>
</evidence>
<accession>A0A8B6E3U4</accession>
<dbReference type="InterPro" id="IPR011992">
    <property type="entry name" value="EF-hand-dom_pair"/>
</dbReference>
<evidence type="ECO:0000313" key="4">
    <source>
        <dbReference type="Proteomes" id="UP000596742"/>
    </source>
</evidence>
<dbReference type="OrthoDB" id="10461942at2759"/>
<dbReference type="AlphaFoldDB" id="A0A8B6E3U4"/>
<evidence type="ECO:0000313" key="3">
    <source>
        <dbReference type="EMBL" id="VDI29207.1"/>
    </source>
</evidence>
<keyword evidence="2" id="KW-1133">Transmembrane helix</keyword>
<dbReference type="SUPFAM" id="SSF47473">
    <property type="entry name" value="EF-hand"/>
    <property type="match status" value="1"/>
</dbReference>